<dbReference type="RefSeq" id="WP_106118801.1">
    <property type="nucleotide sequence ID" value="NZ_PVUH01000065.1"/>
</dbReference>
<keyword evidence="1" id="KW-0812">Transmembrane</keyword>
<evidence type="ECO:0000313" key="3">
    <source>
        <dbReference type="Proteomes" id="UP000239731"/>
    </source>
</evidence>
<protein>
    <submittedName>
        <fullName evidence="2">Uncharacterized protein</fullName>
    </submittedName>
</protein>
<organism evidence="2 3">
    <name type="scientific">Pseudomonas fluorescens</name>
    <dbReference type="NCBI Taxonomy" id="294"/>
    <lineage>
        <taxon>Bacteria</taxon>
        <taxon>Pseudomonadati</taxon>
        <taxon>Pseudomonadota</taxon>
        <taxon>Gammaproteobacteria</taxon>
        <taxon>Pseudomonadales</taxon>
        <taxon>Pseudomonadaceae</taxon>
        <taxon>Pseudomonas</taxon>
    </lineage>
</organism>
<comment type="caution">
    <text evidence="2">The sequence shown here is derived from an EMBL/GenBank/DDBJ whole genome shotgun (WGS) entry which is preliminary data.</text>
</comment>
<reference evidence="2 3" key="1">
    <citation type="submission" date="2018-03" db="EMBL/GenBank/DDBJ databases">
        <title>Blue discolouration in mozzarella cheese caused by Pseudomonas fluorescens.</title>
        <authorList>
            <person name="Chiesa F."/>
            <person name="Dalmasso A."/>
            <person name="Lomonaco S."/>
        </authorList>
    </citation>
    <scope>NUCLEOTIDE SEQUENCE [LARGE SCALE GENOMIC DNA]</scope>
    <source>
        <strain evidence="2 3">11293</strain>
    </source>
</reference>
<proteinExistence type="predicted"/>
<dbReference type="EMBL" id="PVUH01000065">
    <property type="protein sequence ID" value="PRW83057.1"/>
    <property type="molecule type" value="Genomic_DNA"/>
</dbReference>
<sequence length="79" mass="8615">MQKIDEEEVLKTENQSGNDQKKRNVWPIAAGFAIGLLTPFVFLDEPRSIGLFSLLVVCVTGGMVMGCVMSVISNLANRS</sequence>
<dbReference type="AlphaFoldDB" id="A0A2T0HJ48"/>
<accession>A0A2T0HJ48</accession>
<gene>
    <name evidence="2" type="ORF">C7A10_31655</name>
</gene>
<keyword evidence="1" id="KW-1133">Transmembrane helix</keyword>
<name>A0A2T0HJ48_PSEFL</name>
<evidence type="ECO:0000256" key="1">
    <source>
        <dbReference type="SAM" id="Phobius"/>
    </source>
</evidence>
<dbReference type="Proteomes" id="UP000239731">
    <property type="component" value="Unassembled WGS sequence"/>
</dbReference>
<evidence type="ECO:0000313" key="2">
    <source>
        <dbReference type="EMBL" id="PRW83057.1"/>
    </source>
</evidence>
<keyword evidence="1" id="KW-0472">Membrane</keyword>
<feature type="transmembrane region" description="Helical" evidence="1">
    <location>
        <begin position="25"/>
        <end position="43"/>
    </location>
</feature>
<feature type="transmembrane region" description="Helical" evidence="1">
    <location>
        <begin position="49"/>
        <end position="72"/>
    </location>
</feature>